<dbReference type="InParanoid" id="A0A251S3T3"/>
<name>A0A251S3T3_HELAN</name>
<accession>A0A251S3T3</accession>
<dbReference type="STRING" id="4232.A0A251S3T3"/>
<dbReference type="InterPro" id="IPR011989">
    <property type="entry name" value="ARM-like"/>
</dbReference>
<dbReference type="Gene3D" id="1.25.10.10">
    <property type="entry name" value="Leucine-rich Repeat Variant"/>
    <property type="match status" value="1"/>
</dbReference>
<keyword evidence="2" id="KW-1185">Reference proteome</keyword>
<dbReference type="Proteomes" id="UP000215914">
    <property type="component" value="Chromosome 16"/>
</dbReference>
<sequence>MISCIPFLFGFEKKEVILRRGNDSCKRITLTVSYNKKRSKRKRVTIFVGNQFLHEAQERLYGSYLIHINVEKKAHAASAVLNYSKNCNPDIFTLYLDGIMSKLLVLLQNLEW</sequence>
<proteinExistence type="predicted"/>
<gene>
    <name evidence="1" type="ORF">HannXRQ_Chr16g0529221</name>
</gene>
<evidence type="ECO:0000313" key="2">
    <source>
        <dbReference type="Proteomes" id="UP000215914"/>
    </source>
</evidence>
<evidence type="ECO:0000313" key="1">
    <source>
        <dbReference type="EMBL" id="OTF93102.1"/>
    </source>
</evidence>
<protein>
    <submittedName>
        <fullName evidence="1">Uncharacterized protein</fullName>
    </submittedName>
</protein>
<dbReference type="EMBL" id="CM007905">
    <property type="protein sequence ID" value="OTF93102.1"/>
    <property type="molecule type" value="Genomic_DNA"/>
</dbReference>
<reference evidence="2" key="1">
    <citation type="journal article" date="2017" name="Nature">
        <title>The sunflower genome provides insights into oil metabolism, flowering and Asterid evolution.</title>
        <authorList>
            <person name="Badouin H."/>
            <person name="Gouzy J."/>
            <person name="Grassa C.J."/>
            <person name="Murat F."/>
            <person name="Staton S.E."/>
            <person name="Cottret L."/>
            <person name="Lelandais-Briere C."/>
            <person name="Owens G.L."/>
            <person name="Carrere S."/>
            <person name="Mayjonade B."/>
            <person name="Legrand L."/>
            <person name="Gill N."/>
            <person name="Kane N.C."/>
            <person name="Bowers J.E."/>
            <person name="Hubner S."/>
            <person name="Bellec A."/>
            <person name="Berard A."/>
            <person name="Berges H."/>
            <person name="Blanchet N."/>
            <person name="Boniface M.C."/>
            <person name="Brunel D."/>
            <person name="Catrice O."/>
            <person name="Chaidir N."/>
            <person name="Claudel C."/>
            <person name="Donnadieu C."/>
            <person name="Faraut T."/>
            <person name="Fievet G."/>
            <person name="Helmstetter N."/>
            <person name="King M."/>
            <person name="Knapp S.J."/>
            <person name="Lai Z."/>
            <person name="Le Paslier M.C."/>
            <person name="Lippi Y."/>
            <person name="Lorenzon L."/>
            <person name="Mandel J.R."/>
            <person name="Marage G."/>
            <person name="Marchand G."/>
            <person name="Marquand E."/>
            <person name="Bret-Mestries E."/>
            <person name="Morien E."/>
            <person name="Nambeesan S."/>
            <person name="Nguyen T."/>
            <person name="Pegot-Espagnet P."/>
            <person name="Pouilly N."/>
            <person name="Raftis F."/>
            <person name="Sallet E."/>
            <person name="Schiex T."/>
            <person name="Thomas J."/>
            <person name="Vandecasteele C."/>
            <person name="Vares D."/>
            <person name="Vear F."/>
            <person name="Vautrin S."/>
            <person name="Crespi M."/>
            <person name="Mangin B."/>
            <person name="Burke J.M."/>
            <person name="Salse J."/>
            <person name="Munos S."/>
            <person name="Vincourt P."/>
            <person name="Rieseberg L.H."/>
            <person name="Langlade N.B."/>
        </authorList>
    </citation>
    <scope>NUCLEOTIDE SEQUENCE [LARGE SCALE GENOMIC DNA]</scope>
    <source>
        <strain evidence="2">cv. SF193</strain>
    </source>
</reference>
<organism evidence="1 2">
    <name type="scientific">Helianthus annuus</name>
    <name type="common">Common sunflower</name>
    <dbReference type="NCBI Taxonomy" id="4232"/>
    <lineage>
        <taxon>Eukaryota</taxon>
        <taxon>Viridiplantae</taxon>
        <taxon>Streptophyta</taxon>
        <taxon>Embryophyta</taxon>
        <taxon>Tracheophyta</taxon>
        <taxon>Spermatophyta</taxon>
        <taxon>Magnoliopsida</taxon>
        <taxon>eudicotyledons</taxon>
        <taxon>Gunneridae</taxon>
        <taxon>Pentapetalae</taxon>
        <taxon>asterids</taxon>
        <taxon>campanulids</taxon>
        <taxon>Asterales</taxon>
        <taxon>Asteraceae</taxon>
        <taxon>Asteroideae</taxon>
        <taxon>Heliantheae alliance</taxon>
        <taxon>Heliantheae</taxon>
        <taxon>Helianthus</taxon>
    </lineage>
</organism>
<dbReference type="AlphaFoldDB" id="A0A251S3T3"/>